<feature type="region of interest" description="Disordered" evidence="7">
    <location>
        <begin position="341"/>
        <end position="376"/>
    </location>
</feature>
<dbReference type="GO" id="GO:0007059">
    <property type="term" value="P:chromosome segregation"/>
    <property type="evidence" value="ECO:0007669"/>
    <property type="project" value="TreeGrafter"/>
</dbReference>
<dbReference type="Pfam" id="PF00249">
    <property type="entry name" value="Myb_DNA-binding"/>
    <property type="match status" value="1"/>
</dbReference>
<name>L8H0B6_ACACF</name>
<dbReference type="GO" id="GO:0005634">
    <property type="term" value="C:nucleus"/>
    <property type="evidence" value="ECO:0007669"/>
    <property type="project" value="TreeGrafter"/>
</dbReference>
<dbReference type="RefSeq" id="XP_004340228.1">
    <property type="nucleotide sequence ID" value="XM_004340180.1"/>
</dbReference>
<dbReference type="OrthoDB" id="346907at2759"/>
<evidence type="ECO:0000256" key="7">
    <source>
        <dbReference type="SAM" id="MobiDB-lite"/>
    </source>
</evidence>
<dbReference type="SMART" id="SM00220">
    <property type="entry name" value="S_TKc"/>
    <property type="match status" value="1"/>
</dbReference>
<keyword evidence="5" id="KW-0067">ATP-binding</keyword>
<dbReference type="VEuPathDB" id="AmoebaDB:ACA1_369510"/>
<accession>L8H0B6</accession>
<feature type="region of interest" description="Disordered" evidence="7">
    <location>
        <begin position="154"/>
        <end position="222"/>
    </location>
</feature>
<feature type="region of interest" description="Disordered" evidence="7">
    <location>
        <begin position="25"/>
        <end position="109"/>
    </location>
</feature>
<reference evidence="9 10" key="1">
    <citation type="journal article" date="2013" name="Genome Biol.">
        <title>Genome of Acanthamoeba castellanii highlights extensive lateral gene transfer and early evolution of tyrosine kinase signaling.</title>
        <authorList>
            <person name="Clarke M."/>
            <person name="Lohan A.J."/>
            <person name="Liu B."/>
            <person name="Lagkouvardos I."/>
            <person name="Roy S."/>
            <person name="Zafar N."/>
            <person name="Bertelli C."/>
            <person name="Schilde C."/>
            <person name="Kianianmomeni A."/>
            <person name="Burglin T.R."/>
            <person name="Frech C."/>
            <person name="Turcotte B."/>
            <person name="Kopec K.O."/>
            <person name="Synnott J.M."/>
            <person name="Choo C."/>
            <person name="Paponov I."/>
            <person name="Finkler A."/>
            <person name="Soon Heng Tan C."/>
            <person name="Hutchins A.P."/>
            <person name="Weinmeier T."/>
            <person name="Rattei T."/>
            <person name="Chu J.S."/>
            <person name="Gimenez G."/>
            <person name="Irimia M."/>
            <person name="Rigden D.J."/>
            <person name="Fitzpatrick D.A."/>
            <person name="Lorenzo-Morales J."/>
            <person name="Bateman A."/>
            <person name="Chiu C.H."/>
            <person name="Tang P."/>
            <person name="Hegemann P."/>
            <person name="Fromm H."/>
            <person name="Raoult D."/>
            <person name="Greub G."/>
            <person name="Miranda-Saavedra D."/>
            <person name="Chen N."/>
            <person name="Nash P."/>
            <person name="Ginger M.L."/>
            <person name="Horn M."/>
            <person name="Schaap P."/>
            <person name="Caler L."/>
            <person name="Loftus B."/>
        </authorList>
    </citation>
    <scope>NUCLEOTIDE SEQUENCE [LARGE SCALE GENOMIC DNA]</scope>
    <source>
        <strain evidence="9 10">Neff</strain>
    </source>
</reference>
<dbReference type="SUPFAM" id="SSF46689">
    <property type="entry name" value="Homeodomain-like"/>
    <property type="match status" value="1"/>
</dbReference>
<dbReference type="PANTHER" id="PTHR22974">
    <property type="entry name" value="MIXED LINEAGE PROTEIN KINASE"/>
    <property type="match status" value="1"/>
</dbReference>
<dbReference type="InterPro" id="IPR001005">
    <property type="entry name" value="SANT/Myb"/>
</dbReference>
<evidence type="ECO:0000256" key="3">
    <source>
        <dbReference type="ARBA" id="ARBA00022741"/>
    </source>
</evidence>
<keyword evidence="4 9" id="KW-0418">Kinase</keyword>
<keyword evidence="10" id="KW-1185">Reference proteome</keyword>
<dbReference type="Gene3D" id="1.10.510.10">
    <property type="entry name" value="Transferase(Phosphotransferase) domain 1"/>
    <property type="match status" value="1"/>
</dbReference>
<dbReference type="SMART" id="SM00717">
    <property type="entry name" value="SANT"/>
    <property type="match status" value="1"/>
</dbReference>
<dbReference type="CDD" id="cd00167">
    <property type="entry name" value="SANT"/>
    <property type="match status" value="1"/>
</dbReference>
<dbReference type="GO" id="GO:0005524">
    <property type="term" value="F:ATP binding"/>
    <property type="evidence" value="ECO:0007669"/>
    <property type="project" value="UniProtKB-KW"/>
</dbReference>
<dbReference type="GO" id="GO:0035556">
    <property type="term" value="P:intracellular signal transduction"/>
    <property type="evidence" value="ECO:0007669"/>
    <property type="project" value="TreeGrafter"/>
</dbReference>
<feature type="compositionally biased region" description="Low complexity" evidence="7">
    <location>
        <begin position="168"/>
        <end position="180"/>
    </location>
</feature>
<protein>
    <submittedName>
        <fullName evidence="9">Protein kinase domain containing protein</fullName>
    </submittedName>
</protein>
<feature type="compositionally biased region" description="Basic and acidic residues" evidence="7">
    <location>
        <begin position="359"/>
        <end position="376"/>
    </location>
</feature>
<dbReference type="GeneID" id="14919031"/>
<proteinExistence type="predicted"/>
<keyword evidence="6" id="KW-0175">Coiled coil</keyword>
<evidence type="ECO:0000256" key="6">
    <source>
        <dbReference type="SAM" id="Coils"/>
    </source>
</evidence>
<dbReference type="EMBL" id="KB007960">
    <property type="protein sequence ID" value="ELR18208.1"/>
    <property type="molecule type" value="Genomic_DNA"/>
</dbReference>
<dbReference type="Pfam" id="PF00069">
    <property type="entry name" value="Pkinase"/>
    <property type="match status" value="1"/>
</dbReference>
<dbReference type="OMA" id="MRRVNDE"/>
<evidence type="ECO:0000256" key="5">
    <source>
        <dbReference type="ARBA" id="ARBA00022840"/>
    </source>
</evidence>
<evidence type="ECO:0000313" key="10">
    <source>
        <dbReference type="Proteomes" id="UP000011083"/>
    </source>
</evidence>
<dbReference type="PROSITE" id="PS50011">
    <property type="entry name" value="PROTEIN_KINASE_DOM"/>
    <property type="match status" value="1"/>
</dbReference>
<keyword evidence="1" id="KW-0723">Serine/threonine-protein kinase</keyword>
<evidence type="ECO:0000256" key="2">
    <source>
        <dbReference type="ARBA" id="ARBA00022679"/>
    </source>
</evidence>
<evidence type="ECO:0000259" key="8">
    <source>
        <dbReference type="PROSITE" id="PS50011"/>
    </source>
</evidence>
<dbReference type="InterPro" id="IPR009057">
    <property type="entry name" value="Homeodomain-like_sf"/>
</dbReference>
<dbReference type="InterPro" id="IPR000719">
    <property type="entry name" value="Prot_kinase_dom"/>
</dbReference>
<sequence>MNSYPGDAHLMSIDPIKAERLEQRLTASNSTTNLLMGGANGAASSEPPRPSLLNTPNITLEEEEVSDQEERLCRPDEEDGLSNSRKTASNDGLNFGKGTKRKTSRRFSEQEDKNLMDGYDHFGNDWEKIISWSKLDRTVEQVKRRYTRIKFRHPAAEKRSDDEPIMLTSTASTPSATSSPLVKSEGEEPPRKMQKTFHTPPPAPTAEGAQSDTAEQQRKAWEEIKAQQEQLKAEEKRLAQLQSNVKEREQGLQRREQQLQKYEETLQTKLRHTLQSLLVEQADRERDDARNRVMLDCTRLGQLIWERNSLSEFHETWREGSAFRSLKKKKDAIAQEKVAIEEQKKRMKKSKAKTTSPNRDNEADKEKDAESEETSHQEEIFRLRLQGLKKEEADLEEQYSNLLLDKKLHLRELKRVSDEDNSRFSSHPILHNRYLLLNLLGKGGFSEVYKAFDLQKKANYTKHAVREYNIHKDLVHPRVVQLFDDVYLKTRTKLLEREAKLIILQICDGLKYLNEQKRPVIHYDLKPGNILFSNGGEDGTSMELTSQGAGTYWYLPPECFEIGKAPPKISSKVDVWSVGVIFYQLLYGKKPFGNNCSQQKLLVDQIITKATEVEFPAKPQISPKGKAFIKRCLTPHQSERPDVLTVCEDAYLKEKSTK</sequence>
<evidence type="ECO:0000256" key="4">
    <source>
        <dbReference type="ARBA" id="ARBA00022777"/>
    </source>
</evidence>
<feature type="compositionally biased region" description="Polar residues" evidence="7">
    <location>
        <begin position="81"/>
        <end position="92"/>
    </location>
</feature>
<dbReference type="InterPro" id="IPR011009">
    <property type="entry name" value="Kinase-like_dom_sf"/>
</dbReference>
<evidence type="ECO:0000256" key="1">
    <source>
        <dbReference type="ARBA" id="ARBA00022527"/>
    </source>
</evidence>
<gene>
    <name evidence="9" type="ORF">ACA1_369510</name>
</gene>
<dbReference type="InterPro" id="IPR008271">
    <property type="entry name" value="Ser/Thr_kinase_AS"/>
</dbReference>
<dbReference type="AlphaFoldDB" id="L8H0B6"/>
<dbReference type="STRING" id="1257118.L8H0B6"/>
<feature type="domain" description="Protein kinase" evidence="8">
    <location>
        <begin position="311"/>
        <end position="652"/>
    </location>
</feature>
<evidence type="ECO:0000313" key="9">
    <source>
        <dbReference type="EMBL" id="ELR18208.1"/>
    </source>
</evidence>
<organism evidence="9 10">
    <name type="scientific">Acanthamoeba castellanii (strain ATCC 30010 / Neff)</name>
    <dbReference type="NCBI Taxonomy" id="1257118"/>
    <lineage>
        <taxon>Eukaryota</taxon>
        <taxon>Amoebozoa</taxon>
        <taxon>Discosea</taxon>
        <taxon>Longamoebia</taxon>
        <taxon>Centramoebida</taxon>
        <taxon>Acanthamoebidae</taxon>
        <taxon>Acanthamoeba</taxon>
    </lineage>
</organism>
<keyword evidence="3" id="KW-0547">Nucleotide-binding</keyword>
<dbReference type="KEGG" id="acan:ACA1_369510"/>
<feature type="compositionally biased region" description="Polar residues" evidence="7">
    <location>
        <begin position="25"/>
        <end position="34"/>
    </location>
</feature>
<feature type="coiled-coil region" evidence="6">
    <location>
        <begin position="378"/>
        <end position="405"/>
    </location>
</feature>
<dbReference type="SUPFAM" id="SSF56112">
    <property type="entry name" value="Protein kinase-like (PK-like)"/>
    <property type="match status" value="1"/>
</dbReference>
<dbReference type="PANTHER" id="PTHR22974:SF23">
    <property type="entry name" value="TOUSLED-LIKE KINASE, ISOFORM G"/>
    <property type="match status" value="1"/>
</dbReference>
<dbReference type="Gene3D" id="1.10.10.60">
    <property type="entry name" value="Homeodomain-like"/>
    <property type="match status" value="1"/>
</dbReference>
<dbReference type="PROSITE" id="PS00108">
    <property type="entry name" value="PROTEIN_KINASE_ST"/>
    <property type="match status" value="1"/>
</dbReference>
<dbReference type="Proteomes" id="UP000011083">
    <property type="component" value="Unassembled WGS sequence"/>
</dbReference>
<dbReference type="GO" id="GO:0004674">
    <property type="term" value="F:protein serine/threonine kinase activity"/>
    <property type="evidence" value="ECO:0007669"/>
    <property type="project" value="UniProtKB-KW"/>
</dbReference>
<keyword evidence="2" id="KW-0808">Transferase</keyword>